<organism evidence="2 3">
    <name type="scientific">Candidatus Thermokryptus mobilis</name>
    <dbReference type="NCBI Taxonomy" id="1643428"/>
    <lineage>
        <taxon>Bacteria</taxon>
        <taxon>Pseudomonadati</taxon>
        <taxon>Candidatus Kryptoniota</taxon>
        <taxon>Candidatus Thermokryptus</taxon>
    </lineage>
</organism>
<dbReference type="Proteomes" id="UP000320623">
    <property type="component" value="Unassembled WGS sequence"/>
</dbReference>
<keyword evidence="3" id="KW-1185">Reference proteome</keyword>
<protein>
    <submittedName>
        <fullName evidence="2">Thiol-disulfide interchange protein, contains DsbC and DsbD domains</fullName>
    </submittedName>
</protein>
<reference evidence="3" key="1">
    <citation type="submission" date="2015-11" db="EMBL/GenBank/DDBJ databases">
        <authorList>
            <person name="Varghese N."/>
        </authorList>
    </citation>
    <scope>NUCLEOTIDE SEQUENCE [LARGE SCALE GENOMIC DNA]</scope>
</reference>
<dbReference type="Pfam" id="PF11412">
    <property type="entry name" value="DsbD_N"/>
    <property type="match status" value="1"/>
</dbReference>
<dbReference type="EMBL" id="FAOO01000015">
    <property type="protein sequence ID" value="CUU07677.1"/>
    <property type="molecule type" value="Genomic_DNA"/>
</dbReference>
<dbReference type="OrthoDB" id="9811036at2"/>
<evidence type="ECO:0000313" key="2">
    <source>
        <dbReference type="EMBL" id="CUU07677.1"/>
    </source>
</evidence>
<dbReference type="STRING" id="1643428.GCA_001442855_01836"/>
<evidence type="ECO:0000259" key="1">
    <source>
        <dbReference type="Pfam" id="PF11412"/>
    </source>
</evidence>
<proteinExistence type="predicted"/>
<dbReference type="AlphaFoldDB" id="A0A0S4NCI4"/>
<feature type="domain" description="Thiol:disulfide interchange protein DsbD N-terminal" evidence="1">
    <location>
        <begin position="44"/>
        <end position="152"/>
    </location>
</feature>
<name>A0A0S4NCI4_9BACT</name>
<accession>A0A0S4NCI4</accession>
<sequence>MKSLEFKILIILFSNLFAFPFFTLAQSLGEKIVNVELISDYDGVSDRFNLGVRFSIKPGWYIYWKNPGDAGLAPSVELNLPSSLKAGNILFPLPQKIDHENVISYGYFNEVVLIIPVEVTSRDKFKIENLVKAKVSWVVCSESCVPGRASVQLKVIKANNQWRSKIEKYAKMLPQPFEKSGLKIESLKVERKGKSDIVRVKFGGSLATKIVDFYPEQMDKFLIDFKSIKVKDGILEVSVTPTSQGDRVNFLSGVLVLNGKGYEVKLDLTKTN</sequence>
<gene>
    <name evidence="2" type="ORF">JGI1_01874</name>
</gene>
<dbReference type="InterPro" id="IPR028250">
    <property type="entry name" value="DsbDN"/>
</dbReference>
<evidence type="ECO:0000313" key="3">
    <source>
        <dbReference type="Proteomes" id="UP000320623"/>
    </source>
</evidence>